<keyword evidence="3 8" id="KW-0645">Protease</keyword>
<keyword evidence="4 8" id="KW-0378">Hydrolase</keyword>
<accession>A0ABT6V833</accession>
<dbReference type="RefSeq" id="WP_282715875.1">
    <property type="nucleotide sequence ID" value="NZ_JASCRZ010000002.1"/>
</dbReference>
<dbReference type="Gene3D" id="3.90.226.10">
    <property type="entry name" value="2-enoyl-CoA Hydratase, Chain A, domain 1"/>
    <property type="match status" value="1"/>
</dbReference>
<dbReference type="Proteomes" id="UP001243403">
    <property type="component" value="Unassembled WGS sequence"/>
</dbReference>
<keyword evidence="5" id="KW-0720">Serine protease</keyword>
<evidence type="ECO:0000313" key="8">
    <source>
        <dbReference type="EMBL" id="MDI5894391.1"/>
    </source>
</evidence>
<gene>
    <name evidence="8" type="ORF">QLS65_05775</name>
</gene>
<feature type="coiled-coil region" evidence="7">
    <location>
        <begin position="127"/>
        <end position="154"/>
    </location>
</feature>
<dbReference type="PRINTS" id="PR00127">
    <property type="entry name" value="CLPPROTEASEP"/>
</dbReference>
<dbReference type="InterPro" id="IPR001907">
    <property type="entry name" value="ClpP"/>
</dbReference>
<dbReference type="GO" id="GO:0004252">
    <property type="term" value="F:serine-type endopeptidase activity"/>
    <property type="evidence" value="ECO:0007669"/>
    <property type="project" value="UniProtKB-EC"/>
</dbReference>
<evidence type="ECO:0000256" key="4">
    <source>
        <dbReference type="ARBA" id="ARBA00022801"/>
    </source>
</evidence>
<dbReference type="PANTHER" id="PTHR10381">
    <property type="entry name" value="ATP-DEPENDENT CLP PROTEASE PROTEOLYTIC SUBUNIT"/>
    <property type="match status" value="1"/>
</dbReference>
<dbReference type="SUPFAM" id="SSF52096">
    <property type="entry name" value="ClpP/crotonase"/>
    <property type="match status" value="1"/>
</dbReference>
<evidence type="ECO:0000256" key="3">
    <source>
        <dbReference type="ARBA" id="ARBA00022670"/>
    </source>
</evidence>
<dbReference type="GO" id="GO:0006508">
    <property type="term" value="P:proteolysis"/>
    <property type="evidence" value="ECO:0007669"/>
    <property type="project" value="UniProtKB-KW"/>
</dbReference>
<dbReference type="InterPro" id="IPR023562">
    <property type="entry name" value="ClpP/TepA"/>
</dbReference>
<evidence type="ECO:0000256" key="6">
    <source>
        <dbReference type="RuleBase" id="RU003567"/>
    </source>
</evidence>
<dbReference type="CDD" id="cd07016">
    <property type="entry name" value="S14_ClpP_1"/>
    <property type="match status" value="1"/>
</dbReference>
<organism evidence="8 9">
    <name type="scientific">Flavobacterium algoritolerans</name>
    <dbReference type="NCBI Taxonomy" id="3041254"/>
    <lineage>
        <taxon>Bacteria</taxon>
        <taxon>Pseudomonadati</taxon>
        <taxon>Bacteroidota</taxon>
        <taxon>Flavobacteriia</taxon>
        <taxon>Flavobacteriales</taxon>
        <taxon>Flavobacteriaceae</taxon>
        <taxon>Flavobacterium</taxon>
    </lineage>
</organism>
<proteinExistence type="inferred from homology"/>
<protein>
    <recommendedName>
        <fullName evidence="6">ATP-dependent Clp protease proteolytic subunit</fullName>
    </recommendedName>
</protein>
<keyword evidence="7" id="KW-0175">Coiled coil</keyword>
<dbReference type="InterPro" id="IPR029045">
    <property type="entry name" value="ClpP/crotonase-like_dom_sf"/>
</dbReference>
<evidence type="ECO:0000256" key="7">
    <source>
        <dbReference type="SAM" id="Coils"/>
    </source>
</evidence>
<dbReference type="Pfam" id="PF00574">
    <property type="entry name" value="CLP_protease"/>
    <property type="match status" value="1"/>
</dbReference>
<evidence type="ECO:0000256" key="5">
    <source>
        <dbReference type="ARBA" id="ARBA00022825"/>
    </source>
</evidence>
<dbReference type="NCBIfam" id="NF045542">
    <property type="entry name" value="Clp_rel_HeadMat"/>
    <property type="match status" value="1"/>
</dbReference>
<evidence type="ECO:0000256" key="1">
    <source>
        <dbReference type="ARBA" id="ARBA00007039"/>
    </source>
</evidence>
<comment type="caution">
    <text evidence="8">The sequence shown here is derived from an EMBL/GenBank/DDBJ whole genome shotgun (WGS) entry which is preliminary data.</text>
</comment>
<evidence type="ECO:0000313" key="9">
    <source>
        <dbReference type="Proteomes" id="UP001243403"/>
    </source>
</evidence>
<comment type="similarity">
    <text evidence="1 6">Belongs to the peptidase S14 family.</text>
</comment>
<evidence type="ECO:0000256" key="2">
    <source>
        <dbReference type="ARBA" id="ARBA00022490"/>
    </source>
</evidence>
<dbReference type="EMBL" id="JASCRZ010000002">
    <property type="protein sequence ID" value="MDI5894391.1"/>
    <property type="molecule type" value="Genomic_DNA"/>
</dbReference>
<keyword evidence="2" id="KW-0963">Cytoplasm</keyword>
<sequence>MSKESEKFRFEVKNQSDSASEILIYGYIGKYEDVDYKGFRNSFQKILTSYKDVTVRIHSGGGSVYEGLAIYDLMRSSDSNITVIVEGMAASMASIIALGGDVIQMTQNAFFMMHAPSAGCHGDKSAMQSTAAQLTQAENRLVEIYKERTQAEESVILDWMKPNNDTWVDSDQCLTMKICDEIITPSKNRVFQATDMKNKSAEEIFAAYEGEIPNEIKNQINEKMKNRIISMLAAASIVHTLTASSEDEDFEKALKDVFAKANRCETAEASLKGFQTTNAKVLIDKAVEDGKILASEKDQWLKDAEANYDFAARAVSKMVGKPDVNDLLNRDAHNIETGKHDLLKGRGDWSFDKWQTEDPKGLSKMEDEAPKDFEKLFNAKFN</sequence>
<name>A0ABT6V833_9FLAO</name>
<dbReference type="PANTHER" id="PTHR10381:SF70">
    <property type="entry name" value="ATP-DEPENDENT CLP PROTEASE PROTEOLYTIC SUBUNIT"/>
    <property type="match status" value="1"/>
</dbReference>
<reference evidence="8 9" key="1">
    <citation type="submission" date="2023-04" db="EMBL/GenBank/DDBJ databases">
        <title>Two novel species of Flavobacterium.</title>
        <authorList>
            <person name="Liu Q."/>
            <person name="Xin Y.-H."/>
        </authorList>
    </citation>
    <scope>NUCLEOTIDE SEQUENCE [LARGE SCALE GENOMIC DNA]</scope>
    <source>
        <strain evidence="8 9">LB1P51</strain>
    </source>
</reference>
<keyword evidence="9" id="KW-1185">Reference proteome</keyword>